<accession>A0A3P1P4K8</accession>
<gene>
    <name evidence="1" type="ORF">DU321_27215</name>
</gene>
<reference evidence="1 2" key="1">
    <citation type="submission" date="2018-11" db="EMBL/GenBank/DDBJ databases">
        <title>E. coli isolates of the female bladder.</title>
        <authorList>
            <person name="Garretto A."/>
            <person name="Miller-Ensminger T."/>
            <person name="Wolfe A.J."/>
            <person name="Putonti C."/>
        </authorList>
    </citation>
    <scope>NUCLEOTIDE SEQUENCE [LARGE SCALE GENOMIC DNA]</scope>
    <source>
        <strain evidence="1 2">UMB1727</strain>
    </source>
</reference>
<protein>
    <submittedName>
        <fullName evidence="1">Uncharacterized protein</fullName>
    </submittedName>
</protein>
<comment type="caution">
    <text evidence="1">The sequence shown here is derived from an EMBL/GenBank/DDBJ whole genome shotgun (WGS) entry which is preliminary data.</text>
</comment>
<dbReference type="Proteomes" id="UP000272662">
    <property type="component" value="Unassembled WGS sequence"/>
</dbReference>
<dbReference type="AlphaFoldDB" id="A0A3P1P4K8"/>
<dbReference type="EMBL" id="RRVG01000083">
    <property type="protein sequence ID" value="RRL36399.1"/>
    <property type="molecule type" value="Genomic_DNA"/>
</dbReference>
<evidence type="ECO:0000313" key="2">
    <source>
        <dbReference type="Proteomes" id="UP000272662"/>
    </source>
</evidence>
<evidence type="ECO:0000313" key="1">
    <source>
        <dbReference type="EMBL" id="RRL36399.1"/>
    </source>
</evidence>
<sequence length="81" mass="8392">MHHRTPLRFLAHSLATLGHEAAASATTAITRKPAPLLGGTGKTAGTPTAQKSAEKALLSDKAICALPNYGSYFDVHPASPQ</sequence>
<name>A0A3P1P4K8_ECOLX</name>
<organism evidence="1 2">
    <name type="scientific">Escherichia coli</name>
    <dbReference type="NCBI Taxonomy" id="562"/>
    <lineage>
        <taxon>Bacteria</taxon>
        <taxon>Pseudomonadati</taxon>
        <taxon>Pseudomonadota</taxon>
        <taxon>Gammaproteobacteria</taxon>
        <taxon>Enterobacterales</taxon>
        <taxon>Enterobacteriaceae</taxon>
        <taxon>Escherichia</taxon>
    </lineage>
</organism>
<proteinExistence type="predicted"/>